<organism evidence="2 3">
    <name type="scientific">Pleurodeles waltl</name>
    <name type="common">Iberian ribbed newt</name>
    <dbReference type="NCBI Taxonomy" id="8319"/>
    <lineage>
        <taxon>Eukaryota</taxon>
        <taxon>Metazoa</taxon>
        <taxon>Chordata</taxon>
        <taxon>Craniata</taxon>
        <taxon>Vertebrata</taxon>
        <taxon>Euteleostomi</taxon>
        <taxon>Amphibia</taxon>
        <taxon>Batrachia</taxon>
        <taxon>Caudata</taxon>
        <taxon>Salamandroidea</taxon>
        <taxon>Salamandridae</taxon>
        <taxon>Pleurodelinae</taxon>
        <taxon>Pleurodeles</taxon>
    </lineage>
</organism>
<dbReference type="EMBL" id="JANPWB010000011">
    <property type="protein sequence ID" value="KAJ1126306.1"/>
    <property type="molecule type" value="Genomic_DNA"/>
</dbReference>
<protein>
    <submittedName>
        <fullName evidence="2">Uncharacterized protein</fullName>
    </submittedName>
</protein>
<dbReference type="AlphaFoldDB" id="A0AAV7PDA3"/>
<sequence length="80" mass="8545">MAPVLGGRCSGSGFVRSLPLKRRHADAQGPAKPPRPRSEDPACFPEHRGAEACCQGELAASGRAQRLQGRARPREDRLAA</sequence>
<evidence type="ECO:0000313" key="3">
    <source>
        <dbReference type="Proteomes" id="UP001066276"/>
    </source>
</evidence>
<dbReference type="Proteomes" id="UP001066276">
    <property type="component" value="Chromosome 7"/>
</dbReference>
<proteinExistence type="predicted"/>
<accession>A0AAV7PDA3</accession>
<reference evidence="2" key="1">
    <citation type="journal article" date="2022" name="bioRxiv">
        <title>Sequencing and chromosome-scale assembly of the giantPleurodeles waltlgenome.</title>
        <authorList>
            <person name="Brown T."/>
            <person name="Elewa A."/>
            <person name="Iarovenko S."/>
            <person name="Subramanian E."/>
            <person name="Araus A.J."/>
            <person name="Petzold A."/>
            <person name="Susuki M."/>
            <person name="Suzuki K.-i.T."/>
            <person name="Hayashi T."/>
            <person name="Toyoda A."/>
            <person name="Oliveira C."/>
            <person name="Osipova E."/>
            <person name="Leigh N.D."/>
            <person name="Simon A."/>
            <person name="Yun M.H."/>
        </authorList>
    </citation>
    <scope>NUCLEOTIDE SEQUENCE</scope>
    <source>
        <strain evidence="2">20211129_DDA</strain>
        <tissue evidence="2">Liver</tissue>
    </source>
</reference>
<evidence type="ECO:0000256" key="1">
    <source>
        <dbReference type="SAM" id="MobiDB-lite"/>
    </source>
</evidence>
<name>A0AAV7PDA3_PLEWA</name>
<evidence type="ECO:0000313" key="2">
    <source>
        <dbReference type="EMBL" id="KAJ1126306.1"/>
    </source>
</evidence>
<gene>
    <name evidence="2" type="ORF">NDU88_004714</name>
</gene>
<keyword evidence="3" id="KW-1185">Reference proteome</keyword>
<comment type="caution">
    <text evidence="2">The sequence shown here is derived from an EMBL/GenBank/DDBJ whole genome shotgun (WGS) entry which is preliminary data.</text>
</comment>
<feature type="region of interest" description="Disordered" evidence="1">
    <location>
        <begin position="1"/>
        <end position="44"/>
    </location>
</feature>